<sequence>MTKWSPNSWRSKPIAQVPEYPDAQALAEVEGRLATFPPLVFAGEARKLKKQLAAVSEGKAFLLQGGDCAESFAEHGADNIRDFFRVFLQMSAVLTFAGRQPVVKVGRIAGQFAKPRSSGTETRGEATLPSYRGDIINGIDFDEKSRLPDPQRQEMAYRQSAATLNLLRAFAQGGYANLENVHQWMLGFVSNSPQGALYQEIADRISETIAFMRAIGITPESHAALRETDFYTSHEALLLGYEEALTRVDSTSGDWYSTSGHMIWIGDRTRQPDHAHIEYCRGVKNPIGLKCGPSITDDGLLQLIDLLNPENEAGRLTLIARFGHDKVGEHLPRLIRAVEREGRKVVWSCDPMHGNTISAPSGYKTRPFERIMSEVESFFDIHRAEGSYPGGVHVEMTGKNVTECTGGARAITSDDLHDRYHTHCDPRLNADQAIELAFLVAEKLRENQRVEAPQAAAE</sequence>
<keyword evidence="2 4" id="KW-0808">Transferase</keyword>
<keyword evidence="6" id="KW-1185">Reference proteome</keyword>
<gene>
    <name evidence="5" type="ORF">GCM10010136_26320</name>
</gene>
<feature type="binding site" evidence="3">
    <location>
        <position position="321"/>
    </location>
    <ligand>
        <name>phosphoenolpyruvate</name>
        <dbReference type="ChEBI" id="CHEBI:58702"/>
    </ligand>
</feature>
<dbReference type="EMBL" id="BMZO01000008">
    <property type="protein sequence ID" value="GHC75919.1"/>
    <property type="molecule type" value="Genomic_DNA"/>
</dbReference>
<evidence type="ECO:0000313" key="5">
    <source>
        <dbReference type="EMBL" id="GHC75919.1"/>
    </source>
</evidence>
<feature type="binding site" evidence="3">
    <location>
        <position position="290"/>
    </location>
    <ligand>
        <name>phosphoenolpyruvate</name>
        <dbReference type="ChEBI" id="CHEBI:58702"/>
    </ligand>
</feature>
<comment type="cofactor">
    <cofactor evidence="3">
        <name>Mn(2+)</name>
        <dbReference type="ChEBI" id="CHEBI:29035"/>
    </cofactor>
    <cofactor evidence="3">
        <name>Co(2+)</name>
        <dbReference type="ChEBI" id="CHEBI:48828"/>
    </cofactor>
    <cofactor evidence="3">
        <name>Cd(2+)</name>
        <dbReference type="ChEBI" id="CHEBI:48775"/>
    </cofactor>
    <text evidence="3">Binds 1 divalent cation per subunit. The enzyme is active with manganese, cobalt or cadmium ions.</text>
</comment>
<dbReference type="NCBIfam" id="TIGR01358">
    <property type="entry name" value="DAHP_synth_II"/>
    <property type="match status" value="1"/>
</dbReference>
<dbReference type="PANTHER" id="PTHR21337">
    <property type="entry name" value="PHOSPHO-2-DEHYDRO-3-DEOXYHEPTONATE ALDOLASE 1, 2"/>
    <property type="match status" value="1"/>
</dbReference>
<dbReference type="Pfam" id="PF01474">
    <property type="entry name" value="DAHP_synth_2"/>
    <property type="match status" value="1"/>
</dbReference>
<evidence type="ECO:0000256" key="4">
    <source>
        <dbReference type="RuleBase" id="RU363071"/>
    </source>
</evidence>
<dbReference type="InterPro" id="IPR013785">
    <property type="entry name" value="Aldolase_TIM"/>
</dbReference>
<dbReference type="InterPro" id="IPR002480">
    <property type="entry name" value="DAHP_synth_2"/>
</dbReference>
<evidence type="ECO:0000256" key="2">
    <source>
        <dbReference type="ARBA" id="ARBA00022679"/>
    </source>
</evidence>
<evidence type="ECO:0000313" key="6">
    <source>
        <dbReference type="Proteomes" id="UP000641137"/>
    </source>
</evidence>
<feature type="binding site" evidence="3">
    <location>
        <position position="425"/>
    </location>
    <ligand>
        <name>Mn(2+)</name>
        <dbReference type="ChEBI" id="CHEBI:29035"/>
    </ligand>
</feature>
<evidence type="ECO:0000256" key="3">
    <source>
        <dbReference type="PIRSR" id="PIRSR602480-1"/>
    </source>
</evidence>
<dbReference type="SUPFAM" id="SSF51569">
    <property type="entry name" value="Aldolase"/>
    <property type="match status" value="1"/>
</dbReference>
<dbReference type="GO" id="GO:0009073">
    <property type="term" value="P:aromatic amino acid family biosynthetic process"/>
    <property type="evidence" value="ECO:0007669"/>
    <property type="project" value="InterPro"/>
</dbReference>
<keyword evidence="3" id="KW-0464">Manganese</keyword>
<reference evidence="5" key="1">
    <citation type="journal article" date="2014" name="Int. J. Syst. Evol. Microbiol.">
        <title>Complete genome sequence of Corynebacterium casei LMG S-19264T (=DSM 44701T), isolated from a smear-ripened cheese.</title>
        <authorList>
            <consortium name="US DOE Joint Genome Institute (JGI-PGF)"/>
            <person name="Walter F."/>
            <person name="Albersmeier A."/>
            <person name="Kalinowski J."/>
            <person name="Ruckert C."/>
        </authorList>
    </citation>
    <scope>NUCLEOTIDE SEQUENCE</scope>
    <source>
        <strain evidence="5">KCTC 42097</strain>
    </source>
</reference>
<dbReference type="EC" id="2.5.1.54" evidence="4"/>
<protein>
    <recommendedName>
        <fullName evidence="4">Phospho-2-dehydro-3-deoxyheptonate aldolase</fullName>
        <ecNumber evidence="4">2.5.1.54</ecNumber>
    </recommendedName>
</protein>
<dbReference type="AlphaFoldDB" id="A0A8J3DRS6"/>
<proteinExistence type="inferred from homology"/>
<dbReference type="Gene3D" id="3.20.20.70">
    <property type="entry name" value="Aldolase class I"/>
    <property type="match status" value="1"/>
</dbReference>
<reference evidence="5" key="2">
    <citation type="submission" date="2020-09" db="EMBL/GenBank/DDBJ databases">
        <authorList>
            <person name="Sun Q."/>
            <person name="Kim S."/>
        </authorList>
    </citation>
    <scope>NUCLEOTIDE SEQUENCE</scope>
    <source>
        <strain evidence="5">KCTC 42097</strain>
    </source>
</reference>
<dbReference type="GO" id="GO:0003849">
    <property type="term" value="F:3-deoxy-7-phosphoheptulonate synthase activity"/>
    <property type="evidence" value="ECO:0007669"/>
    <property type="project" value="UniProtKB-EC"/>
</dbReference>
<feature type="binding site" evidence="3">
    <location>
        <position position="68"/>
    </location>
    <ligand>
        <name>Mn(2+)</name>
        <dbReference type="ChEBI" id="CHEBI:29035"/>
    </ligand>
</feature>
<feature type="binding site" evidence="3">
    <location>
        <position position="107"/>
    </location>
    <ligand>
        <name>phosphoenolpyruvate</name>
        <dbReference type="ChEBI" id="CHEBI:58702"/>
    </ligand>
</feature>
<dbReference type="RefSeq" id="WP_189490901.1">
    <property type="nucleotide sequence ID" value="NZ_BMZO01000008.1"/>
</dbReference>
<comment type="caution">
    <text evidence="5">The sequence shown here is derived from an EMBL/GenBank/DDBJ whole genome shotgun (WGS) entry which is preliminary data.</text>
</comment>
<dbReference type="Proteomes" id="UP000641137">
    <property type="component" value="Unassembled WGS sequence"/>
</dbReference>
<keyword evidence="3" id="KW-0170">Cobalt</keyword>
<comment type="catalytic activity">
    <reaction evidence="4">
        <text>D-erythrose 4-phosphate + phosphoenolpyruvate + H2O = 7-phospho-2-dehydro-3-deoxy-D-arabino-heptonate + phosphate</text>
        <dbReference type="Rhea" id="RHEA:14717"/>
        <dbReference type="ChEBI" id="CHEBI:15377"/>
        <dbReference type="ChEBI" id="CHEBI:16897"/>
        <dbReference type="ChEBI" id="CHEBI:43474"/>
        <dbReference type="ChEBI" id="CHEBI:58394"/>
        <dbReference type="ChEBI" id="CHEBI:58702"/>
        <dbReference type="EC" id="2.5.1.54"/>
    </reaction>
</comment>
<keyword evidence="3" id="KW-0104">Cadmium</keyword>
<feature type="binding site" evidence="3">
    <location>
        <position position="353"/>
    </location>
    <ligand>
        <name>Mn(2+)</name>
        <dbReference type="ChEBI" id="CHEBI:29035"/>
    </ligand>
</feature>
<dbReference type="PANTHER" id="PTHR21337:SF0">
    <property type="entry name" value="PHOSPHO-2-DEHYDRO-3-DEOXYHEPTONATE ALDOLASE"/>
    <property type="match status" value="1"/>
</dbReference>
<comment type="similarity">
    <text evidence="1 4">Belongs to the class-II DAHP synthase family.</text>
</comment>
<organism evidence="5 6">
    <name type="scientific">Limoniibacter endophyticus</name>
    <dbReference type="NCBI Taxonomy" id="1565040"/>
    <lineage>
        <taxon>Bacteria</taxon>
        <taxon>Pseudomonadati</taxon>
        <taxon>Pseudomonadota</taxon>
        <taxon>Alphaproteobacteria</taxon>
        <taxon>Hyphomicrobiales</taxon>
        <taxon>Bartonellaceae</taxon>
        <taxon>Limoniibacter</taxon>
    </lineage>
</organism>
<evidence type="ECO:0000256" key="1">
    <source>
        <dbReference type="ARBA" id="ARBA00008911"/>
    </source>
</evidence>
<name>A0A8J3DRS6_9HYPH</name>
<feature type="binding site" evidence="3">
    <location>
        <position position="395"/>
    </location>
    <ligand>
        <name>Mn(2+)</name>
        <dbReference type="ChEBI" id="CHEBI:29035"/>
    </ligand>
</feature>
<accession>A0A8J3DRS6</accession>